<proteinExistence type="predicted"/>
<protein>
    <submittedName>
        <fullName evidence="2">Uncharacterized protein</fullName>
    </submittedName>
</protein>
<reference evidence="2 3" key="1">
    <citation type="journal article" date="2018" name="Sci. Rep.">
        <title>Comparative genomics provides insights into the lifestyle and reveals functional heterogeneity of dark septate endophytic fungi.</title>
        <authorList>
            <person name="Knapp D.G."/>
            <person name="Nemeth J.B."/>
            <person name="Barry K."/>
            <person name="Hainaut M."/>
            <person name="Henrissat B."/>
            <person name="Johnson J."/>
            <person name="Kuo A."/>
            <person name="Lim J.H.P."/>
            <person name="Lipzen A."/>
            <person name="Nolan M."/>
            <person name="Ohm R.A."/>
            <person name="Tamas L."/>
            <person name="Grigoriev I.V."/>
            <person name="Spatafora J.W."/>
            <person name="Nagy L.G."/>
            <person name="Kovacs G.M."/>
        </authorList>
    </citation>
    <scope>NUCLEOTIDE SEQUENCE [LARGE SCALE GENOMIC DNA]</scope>
    <source>
        <strain evidence="2 3">DSE2036</strain>
    </source>
</reference>
<dbReference type="Proteomes" id="UP000244855">
    <property type="component" value="Unassembled WGS sequence"/>
</dbReference>
<feature type="transmembrane region" description="Helical" evidence="1">
    <location>
        <begin position="421"/>
        <end position="446"/>
    </location>
</feature>
<gene>
    <name evidence="2" type="ORF">DM02DRAFT_688314</name>
</gene>
<keyword evidence="1" id="KW-0812">Transmembrane</keyword>
<dbReference type="EMBL" id="KZ805469">
    <property type="protein sequence ID" value="PVH96288.1"/>
    <property type="molecule type" value="Genomic_DNA"/>
</dbReference>
<keyword evidence="1" id="KW-1133">Transmembrane helix</keyword>
<evidence type="ECO:0000313" key="3">
    <source>
        <dbReference type="Proteomes" id="UP000244855"/>
    </source>
</evidence>
<organism evidence="2 3">
    <name type="scientific">Periconia macrospinosa</name>
    <dbReference type="NCBI Taxonomy" id="97972"/>
    <lineage>
        <taxon>Eukaryota</taxon>
        <taxon>Fungi</taxon>
        <taxon>Dikarya</taxon>
        <taxon>Ascomycota</taxon>
        <taxon>Pezizomycotina</taxon>
        <taxon>Dothideomycetes</taxon>
        <taxon>Pleosporomycetidae</taxon>
        <taxon>Pleosporales</taxon>
        <taxon>Massarineae</taxon>
        <taxon>Periconiaceae</taxon>
        <taxon>Periconia</taxon>
    </lineage>
</organism>
<accession>A0A2V1DE06</accession>
<dbReference type="AlphaFoldDB" id="A0A2V1DE06"/>
<name>A0A2V1DE06_9PLEO</name>
<feature type="transmembrane region" description="Helical" evidence="1">
    <location>
        <begin position="12"/>
        <end position="32"/>
    </location>
</feature>
<feature type="transmembrane region" description="Helical" evidence="1">
    <location>
        <begin position="83"/>
        <end position="102"/>
    </location>
</feature>
<sequence length="512" mass="57091">MHRVLKIEIGSSLAVLRITQGALSTVLTFGLSKTFELLHWGLTGRRRGLRSDVFFCLSPTTPGFEVIRIVISRASGWTARLWGLVRVLSMAAVWIAAVLLFVRTSVVTAYDSVTEYNVTAGVGQFNGSLVPRAIERFRNTTPDYPYQILPFSTISSIYSLVGNSVYSTNAPPIDCEGCDSYLLTGGVIMTTSWMPAGFDAYPLVSVGKLPATQIQFRRTIPESESFQNEDCDVFGREGFLIGIRMCVARSKVVPDSVIAGVYVCTNGTENGECERVAERPNITTTMSVYDRTVSLVASRMNYSILAVTEYGLAHPSPAIDIHSFRQGLAWFLDFNASATPPPSSFAEPFWSGQEQLKDPSSSSELMRLLQSILAFPFWYFQPNNYGNPDLEVKDMTWSLPKEFYTTARITRPYMRITIDRGMLAAFIVLNSSVLIFIWGVLLWLWISRLPLPVLSSYPLIDFAFKNKELDHSGDGFGSLDSLMMTANNKDIRHRFGCTRVTLRGDKIFDSGR</sequence>
<keyword evidence="3" id="KW-1185">Reference proteome</keyword>
<keyword evidence="1" id="KW-0472">Membrane</keyword>
<evidence type="ECO:0000256" key="1">
    <source>
        <dbReference type="SAM" id="Phobius"/>
    </source>
</evidence>
<dbReference type="OrthoDB" id="5139479at2759"/>
<evidence type="ECO:0000313" key="2">
    <source>
        <dbReference type="EMBL" id="PVH96288.1"/>
    </source>
</evidence>